<dbReference type="PATRIC" id="fig|363754.4.peg.6928"/>
<dbReference type="SMART" id="SM00530">
    <property type="entry name" value="HTH_XRE"/>
    <property type="match status" value="1"/>
</dbReference>
<dbReference type="InterPro" id="IPR001387">
    <property type="entry name" value="Cro/C1-type_HTH"/>
</dbReference>
<evidence type="ECO:0000259" key="2">
    <source>
        <dbReference type="SMART" id="SM00530"/>
    </source>
</evidence>
<dbReference type="SUPFAM" id="SSF47413">
    <property type="entry name" value="lambda repressor-like DNA-binding domains"/>
    <property type="match status" value="1"/>
</dbReference>
<geneLocation type="plasmid" evidence="3">
    <name>pPRF81b</name>
</geneLocation>
<dbReference type="InterPro" id="IPR010359">
    <property type="entry name" value="IrrE_HExxH"/>
</dbReference>
<comment type="caution">
    <text evidence="3">The sequence shown here is derived from an EMBL/GenBank/DDBJ whole genome shotgun (WGS) entry which is preliminary data.</text>
</comment>
<evidence type="ECO:0000256" key="1">
    <source>
        <dbReference type="ARBA" id="ARBA00007227"/>
    </source>
</evidence>
<dbReference type="AlphaFoldDB" id="N6USD0"/>
<proteinExistence type="inferred from homology"/>
<dbReference type="PANTHER" id="PTHR43236">
    <property type="entry name" value="ANTITOXIN HIGA1"/>
    <property type="match status" value="1"/>
</dbReference>
<dbReference type="CDD" id="cd00093">
    <property type="entry name" value="HTH_XRE"/>
    <property type="match status" value="1"/>
</dbReference>
<keyword evidence="4" id="KW-1185">Reference proteome</keyword>
<comment type="similarity">
    <text evidence="1">Belongs to the short-chain fatty acyl-CoA assimilation regulator (ScfR) family.</text>
</comment>
<dbReference type="InterPro" id="IPR052345">
    <property type="entry name" value="Rad_response_metalloprotease"/>
</dbReference>
<dbReference type="Pfam" id="PF06114">
    <property type="entry name" value="Peptidase_M78"/>
    <property type="match status" value="1"/>
</dbReference>
<dbReference type="EMBL" id="AQHN01000096">
    <property type="protein sequence ID" value="ENN83726.1"/>
    <property type="molecule type" value="Genomic_DNA"/>
</dbReference>
<sequence length="414" mass="45549">MHDHIKGRIACFEQRKTVPKVNPSILRWARETAGLTLEDAAEKVGLGEARGVAGSDRLAMLEAGDSEPTRPMLLKMAAQYRRPLLTFYLAEPPAVAARGEDFRTLPAEFAKRDAALVDTLLREVRARQEMVRAVLETEDEATPLDFVASFDQSQGAEALASAIRTRLVFELKTYRHGSGRGTPKGFAYLRERAEAAGIFVLLIGNLGSHHSTLNVELFRGFAFADSVAPFVVINDQDSEQAWSFTLLHELAHIWLGRTGVSGGRPASAIETFCNDVAGRILMPTAEIVQEPSLVGASQEQVMARISAIADARQVSHSMVAYKLYREGIIDQETWSAVTTLFRQQWLRNRAAQRDRARENEGGPSYYTVKRHKLGNRLVELSRRMLAEGALSPSKAAAILGVKASNVYSLTDSAA</sequence>
<protein>
    <recommendedName>
        <fullName evidence="2">HTH cro/C1-type domain-containing protein</fullName>
    </recommendedName>
</protein>
<dbReference type="Gene3D" id="1.10.260.40">
    <property type="entry name" value="lambda repressor-like DNA-binding domains"/>
    <property type="match status" value="1"/>
</dbReference>
<reference evidence="3 4" key="1">
    <citation type="journal article" date="2012" name="BMC Genomics">
        <title>Genomic basis of broad host range and environmental adaptability of Rhizobium tropici CIAT 899 and Rhizobium sp. PRF 81 which are used in inoculants for common bean (Phaseolus vulgaris L.).</title>
        <authorList>
            <person name="Ormeno-Orrillo E."/>
            <person name="Menna P."/>
            <person name="Almeida L.G."/>
            <person name="Ollero F.J."/>
            <person name="Nicolas M.F."/>
            <person name="Pains Rodrigues E."/>
            <person name="Shigueyoshi Nakatani A."/>
            <person name="Silva Batista J.S."/>
            <person name="Oliveira Chueire L.M."/>
            <person name="Souza R.C."/>
            <person name="Ribeiro Vasconcelos A.T."/>
            <person name="Megias M."/>
            <person name="Hungria M."/>
            <person name="Martinez-Romero E."/>
        </authorList>
    </citation>
    <scope>NUCLEOTIDE SEQUENCE [LARGE SCALE GENOMIC DNA]</scope>
    <source>
        <strain evidence="3 4">PRF 81</strain>
        <plasmid evidence="3">pPRF81b</plasmid>
    </source>
</reference>
<keyword evidence="3" id="KW-0614">Plasmid</keyword>
<dbReference type="Proteomes" id="UP000012429">
    <property type="component" value="Unassembled WGS sequence"/>
</dbReference>
<dbReference type="Gene3D" id="1.10.10.2910">
    <property type="match status" value="1"/>
</dbReference>
<feature type="domain" description="HTH cro/C1-type" evidence="2">
    <location>
        <begin position="25"/>
        <end position="87"/>
    </location>
</feature>
<dbReference type="GO" id="GO:0003677">
    <property type="term" value="F:DNA binding"/>
    <property type="evidence" value="ECO:0007669"/>
    <property type="project" value="InterPro"/>
</dbReference>
<dbReference type="InterPro" id="IPR010982">
    <property type="entry name" value="Lambda_DNA-bd_dom_sf"/>
</dbReference>
<dbReference type="PANTHER" id="PTHR43236:SF2">
    <property type="entry name" value="BLL0069 PROTEIN"/>
    <property type="match status" value="1"/>
</dbReference>
<evidence type="ECO:0000313" key="4">
    <source>
        <dbReference type="Proteomes" id="UP000012429"/>
    </source>
</evidence>
<gene>
    <name evidence="3" type="ORF">RHSP_74064</name>
</gene>
<accession>N6USD0</accession>
<organism evidence="3 4">
    <name type="scientific">Rhizobium freirei PRF 81</name>
    <dbReference type="NCBI Taxonomy" id="363754"/>
    <lineage>
        <taxon>Bacteria</taxon>
        <taxon>Pseudomonadati</taxon>
        <taxon>Pseudomonadota</taxon>
        <taxon>Alphaproteobacteria</taxon>
        <taxon>Hyphomicrobiales</taxon>
        <taxon>Rhizobiaceae</taxon>
        <taxon>Rhizobium/Agrobacterium group</taxon>
        <taxon>Rhizobium</taxon>
    </lineage>
</organism>
<evidence type="ECO:0000313" key="3">
    <source>
        <dbReference type="EMBL" id="ENN83726.1"/>
    </source>
</evidence>
<name>N6USD0_9HYPH</name>